<dbReference type="Pfam" id="PF05375">
    <property type="entry name" value="Pacifastin_I"/>
    <property type="match status" value="1"/>
</dbReference>
<name>A0A9D3YKE1_DREPO</name>
<sequence>MPVLGTKNAAPTDAGKSCVHNGKTYQNGKSFKVDCNTCTCNKGTVGCTRMACATDNHGRCPPSDPNAITICLVECGDDNGCPGNQLCCTNGCRASCTNPVGIGQPCQFALLNYVKKNHAIIKDKCTKKEKASKTTVIHVNVRMAMLPAHALHVHGEVICTKKVCGGSGGKPCISKAKHTKMEIASQLTAIRAHAEMEYHFDCPGLEKCCSTGCGRSFSIPDGSFAGCVVNGKKVQRRRRTTNRP</sequence>
<evidence type="ECO:0000259" key="1">
    <source>
        <dbReference type="PROSITE" id="PS50184"/>
    </source>
</evidence>
<dbReference type="InterPro" id="IPR008197">
    <property type="entry name" value="WAP_dom"/>
</dbReference>
<dbReference type="SMART" id="SM00214">
    <property type="entry name" value="VWC"/>
    <property type="match status" value="1"/>
</dbReference>
<dbReference type="PROSITE" id="PS51390">
    <property type="entry name" value="WAP"/>
    <property type="match status" value="1"/>
</dbReference>
<dbReference type="AlphaFoldDB" id="A0A9D3YKE1"/>
<keyword evidence="4" id="KW-1185">Reference proteome</keyword>
<feature type="domain" description="WAP" evidence="2">
    <location>
        <begin position="54"/>
        <end position="100"/>
    </location>
</feature>
<feature type="domain" description="VWFC" evidence="1">
    <location>
        <begin position="16"/>
        <end position="82"/>
    </location>
</feature>
<reference evidence="3" key="2">
    <citation type="submission" date="2020-11" db="EMBL/GenBank/DDBJ databases">
        <authorList>
            <person name="McCartney M.A."/>
            <person name="Auch B."/>
            <person name="Kono T."/>
            <person name="Mallez S."/>
            <person name="Becker A."/>
            <person name="Gohl D.M."/>
            <person name="Silverstein K.A.T."/>
            <person name="Koren S."/>
            <person name="Bechman K.B."/>
            <person name="Herman A."/>
            <person name="Abrahante J.E."/>
            <person name="Garbe J."/>
        </authorList>
    </citation>
    <scope>NUCLEOTIDE SEQUENCE</scope>
    <source>
        <strain evidence="3">Duluth1</strain>
        <tissue evidence="3">Whole animal</tissue>
    </source>
</reference>
<evidence type="ECO:0000259" key="2">
    <source>
        <dbReference type="PROSITE" id="PS51390"/>
    </source>
</evidence>
<dbReference type="Gene3D" id="2.10.70.10">
    <property type="entry name" value="Complement Module, domain 1"/>
    <property type="match status" value="1"/>
</dbReference>
<dbReference type="Proteomes" id="UP000828390">
    <property type="component" value="Unassembled WGS sequence"/>
</dbReference>
<gene>
    <name evidence="3" type="ORF">DPMN_075454</name>
</gene>
<dbReference type="InterPro" id="IPR001007">
    <property type="entry name" value="VWF_dom"/>
</dbReference>
<evidence type="ECO:0008006" key="5">
    <source>
        <dbReference type="Google" id="ProtNLM"/>
    </source>
</evidence>
<dbReference type="GO" id="GO:0005576">
    <property type="term" value="C:extracellular region"/>
    <property type="evidence" value="ECO:0007669"/>
    <property type="project" value="InterPro"/>
</dbReference>
<dbReference type="SMART" id="SM00217">
    <property type="entry name" value="WAP"/>
    <property type="match status" value="1"/>
</dbReference>
<dbReference type="SUPFAM" id="SSF57603">
    <property type="entry name" value="FnI-like domain"/>
    <property type="match status" value="1"/>
</dbReference>
<organism evidence="3 4">
    <name type="scientific">Dreissena polymorpha</name>
    <name type="common">Zebra mussel</name>
    <name type="synonym">Mytilus polymorpha</name>
    <dbReference type="NCBI Taxonomy" id="45954"/>
    <lineage>
        <taxon>Eukaryota</taxon>
        <taxon>Metazoa</taxon>
        <taxon>Spiralia</taxon>
        <taxon>Lophotrochozoa</taxon>
        <taxon>Mollusca</taxon>
        <taxon>Bivalvia</taxon>
        <taxon>Autobranchia</taxon>
        <taxon>Heteroconchia</taxon>
        <taxon>Euheterodonta</taxon>
        <taxon>Imparidentia</taxon>
        <taxon>Neoheterodontei</taxon>
        <taxon>Myida</taxon>
        <taxon>Dreissenoidea</taxon>
        <taxon>Dreissenidae</taxon>
        <taxon>Dreissena</taxon>
    </lineage>
</organism>
<dbReference type="SMART" id="SM00215">
    <property type="entry name" value="VWC_out"/>
    <property type="match status" value="1"/>
</dbReference>
<dbReference type="EMBL" id="JAIWYP010000015">
    <property type="protein sequence ID" value="KAH3700475.1"/>
    <property type="molecule type" value="Genomic_DNA"/>
</dbReference>
<dbReference type="Gene3D" id="4.10.75.10">
    <property type="entry name" value="Elafin-like"/>
    <property type="match status" value="2"/>
</dbReference>
<dbReference type="SUPFAM" id="SSF57256">
    <property type="entry name" value="Elafin-like"/>
    <property type="match status" value="1"/>
</dbReference>
<dbReference type="InterPro" id="IPR008037">
    <property type="entry name" value="Pacifastin_dom"/>
</dbReference>
<accession>A0A9D3YKE1</accession>
<dbReference type="PROSITE" id="PS50184">
    <property type="entry name" value="VWFC_2"/>
    <property type="match status" value="1"/>
</dbReference>
<reference evidence="3" key="1">
    <citation type="journal article" date="2019" name="bioRxiv">
        <title>The Genome of the Zebra Mussel, Dreissena polymorpha: A Resource for Invasive Species Research.</title>
        <authorList>
            <person name="McCartney M.A."/>
            <person name="Auch B."/>
            <person name="Kono T."/>
            <person name="Mallez S."/>
            <person name="Zhang Y."/>
            <person name="Obille A."/>
            <person name="Becker A."/>
            <person name="Abrahante J.E."/>
            <person name="Garbe J."/>
            <person name="Badalamenti J.P."/>
            <person name="Herman A."/>
            <person name="Mangelson H."/>
            <person name="Liachko I."/>
            <person name="Sullivan S."/>
            <person name="Sone E.D."/>
            <person name="Koren S."/>
            <person name="Silverstein K.A.T."/>
            <person name="Beckman K.B."/>
            <person name="Gohl D.M."/>
        </authorList>
    </citation>
    <scope>NUCLEOTIDE SEQUENCE</scope>
    <source>
        <strain evidence="3">Duluth1</strain>
        <tissue evidence="3">Whole animal</tissue>
    </source>
</reference>
<protein>
    <recommendedName>
        <fullName evidence="5">WAP domain-containing protein</fullName>
    </recommendedName>
</protein>
<dbReference type="InterPro" id="IPR036645">
    <property type="entry name" value="Elafin-like_sf"/>
</dbReference>
<proteinExistence type="predicted"/>
<evidence type="ECO:0000313" key="4">
    <source>
        <dbReference type="Proteomes" id="UP000828390"/>
    </source>
</evidence>
<dbReference type="GO" id="GO:0030414">
    <property type="term" value="F:peptidase inhibitor activity"/>
    <property type="evidence" value="ECO:0007669"/>
    <property type="project" value="InterPro"/>
</dbReference>
<evidence type="ECO:0000313" key="3">
    <source>
        <dbReference type="EMBL" id="KAH3700475.1"/>
    </source>
</evidence>
<comment type="caution">
    <text evidence="3">The sequence shown here is derived from an EMBL/GenBank/DDBJ whole genome shotgun (WGS) entry which is preliminary data.</text>
</comment>